<evidence type="ECO:0000256" key="3">
    <source>
        <dbReference type="ARBA" id="ARBA00022833"/>
    </source>
</evidence>
<organism evidence="6 7">
    <name type="scientific">Aspergillus novoparasiticus</name>
    <dbReference type="NCBI Taxonomy" id="986946"/>
    <lineage>
        <taxon>Eukaryota</taxon>
        <taxon>Fungi</taxon>
        <taxon>Dikarya</taxon>
        <taxon>Ascomycota</taxon>
        <taxon>Pezizomycotina</taxon>
        <taxon>Eurotiomycetes</taxon>
        <taxon>Eurotiomycetidae</taxon>
        <taxon>Eurotiales</taxon>
        <taxon>Aspergillaceae</taxon>
        <taxon>Aspergillus</taxon>
        <taxon>Aspergillus subgen. Circumdati</taxon>
    </lineage>
</organism>
<dbReference type="GO" id="GO:0046872">
    <property type="term" value="F:metal ion binding"/>
    <property type="evidence" value="ECO:0007669"/>
    <property type="project" value="UniProtKB-KW"/>
</dbReference>
<feature type="domain" description="CENP-V/GFA" evidence="5">
    <location>
        <begin position="47"/>
        <end position="157"/>
    </location>
</feature>
<gene>
    <name evidence="6" type="ORF">BDV33DRAFT_233174</name>
</gene>
<keyword evidence="7" id="KW-1185">Reference proteome</keyword>
<dbReference type="PANTHER" id="PTHR33337">
    <property type="entry name" value="GFA DOMAIN-CONTAINING PROTEIN"/>
    <property type="match status" value="1"/>
</dbReference>
<evidence type="ECO:0000313" key="6">
    <source>
        <dbReference type="EMBL" id="KAB8216959.1"/>
    </source>
</evidence>
<evidence type="ECO:0000256" key="2">
    <source>
        <dbReference type="ARBA" id="ARBA00022723"/>
    </source>
</evidence>
<evidence type="ECO:0000259" key="5">
    <source>
        <dbReference type="PROSITE" id="PS51891"/>
    </source>
</evidence>
<dbReference type="PROSITE" id="PS51891">
    <property type="entry name" value="CENP_V_GFA"/>
    <property type="match status" value="1"/>
</dbReference>
<dbReference type="AlphaFoldDB" id="A0A5N6EI82"/>
<evidence type="ECO:0000313" key="7">
    <source>
        <dbReference type="Proteomes" id="UP000326799"/>
    </source>
</evidence>
<dbReference type="PANTHER" id="PTHR33337:SF3">
    <property type="entry name" value="CENP-V_GFA DOMAIN-CONTAINING PROTEIN"/>
    <property type="match status" value="1"/>
</dbReference>
<accession>A0A5N6EI82</accession>
<name>A0A5N6EI82_9EURO</name>
<evidence type="ECO:0000256" key="4">
    <source>
        <dbReference type="ARBA" id="ARBA00023239"/>
    </source>
</evidence>
<evidence type="ECO:0000256" key="1">
    <source>
        <dbReference type="ARBA" id="ARBA00005495"/>
    </source>
</evidence>
<dbReference type="InterPro" id="IPR011057">
    <property type="entry name" value="Mss4-like_sf"/>
</dbReference>
<proteinExistence type="inferred from homology"/>
<dbReference type="SUPFAM" id="SSF51316">
    <property type="entry name" value="Mss4-like"/>
    <property type="match status" value="1"/>
</dbReference>
<comment type="similarity">
    <text evidence="1">Belongs to the Gfa family.</text>
</comment>
<keyword evidence="4" id="KW-0456">Lyase</keyword>
<dbReference type="GO" id="GO:0016846">
    <property type="term" value="F:carbon-sulfur lyase activity"/>
    <property type="evidence" value="ECO:0007669"/>
    <property type="project" value="InterPro"/>
</dbReference>
<dbReference type="Proteomes" id="UP000326799">
    <property type="component" value="Unassembled WGS sequence"/>
</dbReference>
<reference evidence="6 7" key="1">
    <citation type="submission" date="2019-04" db="EMBL/GenBank/DDBJ databases">
        <title>Fungal friends and foes A comparative genomics study of 23 Aspergillus species from section Flavi.</title>
        <authorList>
            <consortium name="DOE Joint Genome Institute"/>
            <person name="Kjaerbolling I."/>
            <person name="Vesth T.C."/>
            <person name="Frisvad J.C."/>
            <person name="Nybo J.L."/>
            <person name="Theobald S."/>
            <person name="Kildgaard S."/>
            <person name="Petersen T.I."/>
            <person name="Kuo A."/>
            <person name="Sato A."/>
            <person name="Lyhne E.K."/>
            <person name="Kogle M.E."/>
            <person name="Wiebenga A."/>
            <person name="Kun R.S."/>
            <person name="Lubbers R.J."/>
            <person name="Makela M.R."/>
            <person name="Barry K."/>
            <person name="Chovatia M."/>
            <person name="Clum A."/>
            <person name="Daum C."/>
            <person name="Haridas S."/>
            <person name="He G."/>
            <person name="LaButti K."/>
            <person name="Lipzen A."/>
            <person name="Mondo S."/>
            <person name="Pangilinan J."/>
            <person name="Riley R."/>
            <person name="Salamov A."/>
            <person name="Simmons B.A."/>
            <person name="Magnuson J.K."/>
            <person name="Henrissat B."/>
            <person name="Mortensen U.H."/>
            <person name="Larsen T.O."/>
            <person name="De vries R.P."/>
            <person name="Grigoriev I.V."/>
            <person name="Machida M."/>
            <person name="Baker S.E."/>
            <person name="Andersen M.R."/>
        </authorList>
    </citation>
    <scope>NUCLEOTIDE SEQUENCE [LARGE SCALE GENOMIC DNA]</scope>
    <source>
        <strain evidence="6 7">CBS 126849</strain>
    </source>
</reference>
<sequence length="222" mass="24573">MGENETRKTNAYPSVEPIKVLNGSDGRPTAIIIITMFACEEEHAMIHTGACICKGVGFTVKGPPEDVFCCYCSDCAIGAGGPCQITASYASSNVTIHDPDALLTCYTITDGTISGRTKEKHFCKRCGCTAFTIPYGLGRQYIVIRPVLIQNGLEIYEPRLECFAKRRPSYFAGCQSAKEYDIMPTNSGSSETTERIDILQEYANRFHRRLRSVPPSRILNEY</sequence>
<dbReference type="InterPro" id="IPR006913">
    <property type="entry name" value="CENP-V/GFA"/>
</dbReference>
<dbReference type="Gene3D" id="3.90.1590.10">
    <property type="entry name" value="glutathione-dependent formaldehyde- activating enzyme (gfa)"/>
    <property type="match status" value="1"/>
</dbReference>
<protein>
    <submittedName>
        <fullName evidence="6">Mss4-like protein</fullName>
    </submittedName>
</protein>
<keyword evidence="3" id="KW-0862">Zinc</keyword>
<keyword evidence="2" id="KW-0479">Metal-binding</keyword>
<dbReference type="Pfam" id="PF04828">
    <property type="entry name" value="GFA"/>
    <property type="match status" value="1"/>
</dbReference>
<dbReference type="EMBL" id="ML733471">
    <property type="protein sequence ID" value="KAB8216959.1"/>
    <property type="molecule type" value="Genomic_DNA"/>
</dbReference>